<evidence type="ECO:0000256" key="14">
    <source>
        <dbReference type="RuleBase" id="RU003780"/>
    </source>
</evidence>
<accession>A0A8I6S457</accession>
<keyword evidence="2" id="KW-0597">Phosphoprotein</keyword>
<dbReference type="PROSITE" id="PS00130">
    <property type="entry name" value="U_DNA_GLYCOSYLASE"/>
    <property type="match status" value="1"/>
</dbReference>
<dbReference type="SMART" id="SM00987">
    <property type="entry name" value="UreE_C"/>
    <property type="match status" value="1"/>
</dbReference>
<evidence type="ECO:0000256" key="3">
    <source>
        <dbReference type="ARBA" id="ARBA00022763"/>
    </source>
</evidence>
<dbReference type="GO" id="GO:0005739">
    <property type="term" value="C:mitochondrion"/>
    <property type="evidence" value="ECO:0007669"/>
    <property type="project" value="UniProtKB-SubCell"/>
</dbReference>
<comment type="similarity">
    <text evidence="1 12 14">Belongs to the uracil-DNA glycosylase (UDG) superfamily. UNG family.</text>
</comment>
<dbReference type="HAMAP" id="MF_00148">
    <property type="entry name" value="UDG"/>
    <property type="match status" value="1"/>
</dbReference>
<dbReference type="PANTHER" id="PTHR11264">
    <property type="entry name" value="URACIL-DNA GLYCOSYLASE"/>
    <property type="match status" value="1"/>
</dbReference>
<dbReference type="EC" id="3.2.2.27" evidence="12 14"/>
<evidence type="ECO:0000256" key="15">
    <source>
        <dbReference type="SAM" id="MobiDB-lite"/>
    </source>
</evidence>
<comment type="catalytic activity">
    <reaction evidence="9">
        <text>a 2'-deoxyuridine in double-stranded DNA + H2O = a 2'-deoxyribose 5'-monophosphate in double-stranded DNA + uracil</text>
        <dbReference type="Rhea" id="RHEA:81455"/>
        <dbReference type="Rhea" id="RHEA-COMP:14231"/>
        <dbReference type="Rhea" id="RHEA-COMP:17071"/>
        <dbReference type="ChEBI" id="CHEBI:15377"/>
        <dbReference type="ChEBI" id="CHEBI:17568"/>
        <dbReference type="ChEBI" id="CHEBI:133902"/>
        <dbReference type="ChEBI" id="CHEBI:139095"/>
    </reaction>
    <physiologicalReaction direction="left-to-right" evidence="9">
        <dbReference type="Rhea" id="RHEA:81456"/>
    </physiologicalReaction>
</comment>
<dbReference type="OMA" id="PDNGYLM"/>
<dbReference type="Gene3D" id="3.40.470.10">
    <property type="entry name" value="Uracil-DNA glycosylase-like domain"/>
    <property type="match status" value="1"/>
</dbReference>
<dbReference type="CDD" id="cd10027">
    <property type="entry name" value="UDG-F1-like"/>
    <property type="match status" value="1"/>
</dbReference>
<dbReference type="Pfam" id="PF03167">
    <property type="entry name" value="UDG"/>
    <property type="match status" value="1"/>
</dbReference>
<dbReference type="NCBIfam" id="NF003592">
    <property type="entry name" value="PRK05254.1-5"/>
    <property type="match status" value="1"/>
</dbReference>
<dbReference type="KEGG" id="clec:106670554"/>
<dbReference type="FunFam" id="3.40.470.10:FF:000004">
    <property type="entry name" value="Uracil-DNA glycosylase"/>
    <property type="match status" value="1"/>
</dbReference>
<evidence type="ECO:0000313" key="18">
    <source>
        <dbReference type="Proteomes" id="UP000494040"/>
    </source>
</evidence>
<dbReference type="SUPFAM" id="SSF52141">
    <property type="entry name" value="Uracil-DNA glycosylase-like"/>
    <property type="match status" value="1"/>
</dbReference>
<evidence type="ECO:0000313" key="17">
    <source>
        <dbReference type="EnsemblMetazoa" id="XP_014256502.1"/>
    </source>
</evidence>
<keyword evidence="4 12" id="KW-0378">Hydrolase</keyword>
<proteinExistence type="inferred from homology"/>
<name>A0A8I6S457_CIMLE</name>
<sequence>MSQKNLLQFFKPSPTGKRPLAEIAGNQVSAKKAKLDSDAQEPKETDSVEKVDSKTKKNESCTPKRLQMSLPFEPKPEDIREEILDFSKKLPIIDPKIGPSWFKALKPEFKKPYFKKLNDFVMSERKSYTIYPPADKVWTWTKECSLKDIKVVILGQDPYHNPNQAHGLCFSVEIGTPPPPSLLNMYKELSTDIQGFKQPNHGYLINWARQGVLLLNACLTVRKNVPNSHKDKGWEQLTTSVIKYLNDHHEGLVFLLWGSYAQKKADFVNKKKHHVLMTVHPSPLSASRGWFGCKHFSRCNEFLTKMGKKPIDWGNV</sequence>
<evidence type="ECO:0000256" key="12">
    <source>
        <dbReference type="HAMAP-Rule" id="MF_03166"/>
    </source>
</evidence>
<dbReference type="EnsemblMetazoa" id="XM_014401016.2">
    <property type="protein sequence ID" value="XP_014256502.1"/>
    <property type="gene ID" value="LOC106670554"/>
</dbReference>
<keyword evidence="5" id="KW-0007">Acetylation</keyword>
<evidence type="ECO:0000256" key="8">
    <source>
        <dbReference type="ARBA" id="ARBA00023242"/>
    </source>
</evidence>
<evidence type="ECO:0000256" key="4">
    <source>
        <dbReference type="ARBA" id="ARBA00022801"/>
    </source>
</evidence>
<evidence type="ECO:0000256" key="1">
    <source>
        <dbReference type="ARBA" id="ARBA00008184"/>
    </source>
</evidence>
<evidence type="ECO:0000256" key="11">
    <source>
        <dbReference type="ARBA" id="ARBA00064140"/>
    </source>
</evidence>
<dbReference type="Proteomes" id="UP000494040">
    <property type="component" value="Unassembled WGS sequence"/>
</dbReference>
<dbReference type="GO" id="GO:0004844">
    <property type="term" value="F:uracil DNA N-glycosylase activity"/>
    <property type="evidence" value="ECO:0007669"/>
    <property type="project" value="UniProtKB-UniRule"/>
</dbReference>
<feature type="compositionally biased region" description="Basic and acidic residues" evidence="15">
    <location>
        <begin position="33"/>
        <end position="59"/>
    </location>
</feature>
<evidence type="ECO:0000256" key="6">
    <source>
        <dbReference type="ARBA" id="ARBA00023128"/>
    </source>
</evidence>
<keyword evidence="7 12" id="KW-0234">DNA repair</keyword>
<dbReference type="GO" id="GO:0005654">
    <property type="term" value="C:nucleoplasm"/>
    <property type="evidence" value="ECO:0007669"/>
    <property type="project" value="UniProtKB-ARBA"/>
</dbReference>
<comment type="function">
    <text evidence="12 14">Excises uracil residues from the DNA which can arise as a result of misincorporation of dUMP residues by DNA polymerase or due to deamination of cytosine.</text>
</comment>
<protein>
    <recommendedName>
        <fullName evidence="12 14">Uracil-DNA glycosylase</fullName>
        <shortName evidence="12">UDG</shortName>
        <ecNumber evidence="12 14">3.2.2.27</ecNumber>
    </recommendedName>
</protein>
<keyword evidence="18" id="KW-1185">Reference proteome</keyword>
<dbReference type="GeneID" id="106670554"/>
<evidence type="ECO:0000256" key="10">
    <source>
        <dbReference type="ARBA" id="ARBA00052828"/>
    </source>
</evidence>
<keyword evidence="3 12" id="KW-0227">DNA damage</keyword>
<organism evidence="17 18">
    <name type="scientific">Cimex lectularius</name>
    <name type="common">Bed bug</name>
    <name type="synonym">Acanthia lectularia</name>
    <dbReference type="NCBI Taxonomy" id="79782"/>
    <lineage>
        <taxon>Eukaryota</taxon>
        <taxon>Metazoa</taxon>
        <taxon>Ecdysozoa</taxon>
        <taxon>Arthropoda</taxon>
        <taxon>Hexapoda</taxon>
        <taxon>Insecta</taxon>
        <taxon>Pterygota</taxon>
        <taxon>Neoptera</taxon>
        <taxon>Paraneoptera</taxon>
        <taxon>Hemiptera</taxon>
        <taxon>Heteroptera</taxon>
        <taxon>Panheteroptera</taxon>
        <taxon>Cimicomorpha</taxon>
        <taxon>Cimicidae</taxon>
        <taxon>Cimex</taxon>
    </lineage>
</organism>
<evidence type="ECO:0000256" key="13">
    <source>
        <dbReference type="PROSITE-ProRule" id="PRU10072"/>
    </source>
</evidence>
<evidence type="ECO:0000256" key="2">
    <source>
        <dbReference type="ARBA" id="ARBA00022553"/>
    </source>
</evidence>
<dbReference type="InterPro" id="IPR036895">
    <property type="entry name" value="Uracil-DNA_glycosylase-like_sf"/>
</dbReference>
<dbReference type="NCBIfam" id="NF003588">
    <property type="entry name" value="PRK05254.1-1"/>
    <property type="match status" value="1"/>
</dbReference>
<evidence type="ECO:0000256" key="9">
    <source>
        <dbReference type="ARBA" id="ARBA00052069"/>
    </source>
</evidence>
<comment type="subunit">
    <text evidence="11">Interacts with RPA2 subunit of the RPA trimer; this interaction mediates UNG2 recruitment to RPA-coated single-stranded DNA at stalled replication forks. Interacts with PCNA; this interaction mediates UNG2 recruitment to S-phase replication foci. Interacts (via N-terminus) with FAM72A.</text>
</comment>
<feature type="active site" description="Proton acceptor" evidence="12 13">
    <location>
        <position position="157"/>
    </location>
</feature>
<comment type="catalytic activity">
    <reaction evidence="10">
        <text>a 2'-deoxyuridine in single-stranded DNA + H2O = a 2'-deoxyribose 5'-monophosphate in single-stranded DNA + uracil</text>
        <dbReference type="Rhea" id="RHEA:81459"/>
        <dbReference type="Rhea" id="RHEA-COMP:12847"/>
        <dbReference type="Rhea" id="RHEA-COMP:19684"/>
        <dbReference type="ChEBI" id="CHEBI:15377"/>
        <dbReference type="ChEBI" id="CHEBI:17568"/>
        <dbReference type="ChEBI" id="CHEBI:133902"/>
        <dbReference type="ChEBI" id="CHEBI:139095"/>
    </reaction>
    <physiologicalReaction direction="left-to-right" evidence="10">
        <dbReference type="Rhea" id="RHEA:81460"/>
    </physiologicalReaction>
</comment>
<dbReference type="AlphaFoldDB" id="A0A8I6S457"/>
<dbReference type="NCBIfam" id="TIGR00628">
    <property type="entry name" value="ung"/>
    <property type="match status" value="1"/>
</dbReference>
<keyword evidence="6 12" id="KW-0496">Mitochondrion</keyword>
<dbReference type="GO" id="GO:0097510">
    <property type="term" value="P:base-excision repair, AP site formation via deaminated base removal"/>
    <property type="evidence" value="ECO:0007669"/>
    <property type="project" value="TreeGrafter"/>
</dbReference>
<dbReference type="InterPro" id="IPR002043">
    <property type="entry name" value="UDG_fam1"/>
</dbReference>
<evidence type="ECO:0000259" key="16">
    <source>
        <dbReference type="SMART" id="SM00986"/>
    </source>
</evidence>
<dbReference type="OrthoDB" id="10031947at2759"/>
<dbReference type="InterPro" id="IPR018085">
    <property type="entry name" value="Ura-DNA_Glyclase_AS"/>
</dbReference>
<dbReference type="NCBIfam" id="NF003589">
    <property type="entry name" value="PRK05254.1-2"/>
    <property type="match status" value="1"/>
</dbReference>
<reference evidence="17" key="1">
    <citation type="submission" date="2022-01" db="UniProtKB">
        <authorList>
            <consortium name="EnsemblMetazoa"/>
        </authorList>
    </citation>
    <scope>IDENTIFICATION</scope>
</reference>
<dbReference type="NCBIfam" id="NF003591">
    <property type="entry name" value="PRK05254.1-4"/>
    <property type="match status" value="1"/>
</dbReference>
<dbReference type="SMART" id="SM00986">
    <property type="entry name" value="UDG"/>
    <property type="match status" value="1"/>
</dbReference>
<comment type="subcellular location">
    <subcellularLocation>
        <location evidence="12">Mitochondrion</location>
    </subcellularLocation>
    <subcellularLocation>
        <location evidence="12">Nucleus</location>
    </subcellularLocation>
</comment>
<feature type="region of interest" description="Disordered" evidence="15">
    <location>
        <begin position="1"/>
        <end position="66"/>
    </location>
</feature>
<evidence type="ECO:0000256" key="5">
    <source>
        <dbReference type="ARBA" id="ARBA00022990"/>
    </source>
</evidence>
<feature type="domain" description="Uracil-DNA glycosylase-like" evidence="16">
    <location>
        <begin position="142"/>
        <end position="303"/>
    </location>
</feature>
<comment type="catalytic activity">
    <reaction evidence="12 14">
        <text>Hydrolyzes single-stranded DNA or mismatched double-stranded DNA and polynucleotides, releasing free uracil.</text>
        <dbReference type="EC" id="3.2.2.27"/>
    </reaction>
</comment>
<dbReference type="InterPro" id="IPR005122">
    <property type="entry name" value="Uracil-DNA_glycosylase-like"/>
</dbReference>
<dbReference type="PANTHER" id="PTHR11264:SF0">
    <property type="entry name" value="URACIL-DNA GLYCOSYLASE"/>
    <property type="match status" value="1"/>
</dbReference>
<dbReference type="RefSeq" id="XP_014256502.1">
    <property type="nucleotide sequence ID" value="XM_014401016.2"/>
</dbReference>
<evidence type="ECO:0000256" key="7">
    <source>
        <dbReference type="ARBA" id="ARBA00023204"/>
    </source>
</evidence>
<keyword evidence="8 12" id="KW-0539">Nucleus</keyword>